<dbReference type="AlphaFoldDB" id="A0A225UMP5"/>
<evidence type="ECO:0000313" key="2">
    <source>
        <dbReference type="EMBL" id="OWY94228.1"/>
    </source>
</evidence>
<sequence>IRLQGIDCNTSEAAKQKKGHVKKIVGSSNKEMPCSTAVLTRLKRRNKTPPRNKALVS</sequence>
<evidence type="ECO:0000313" key="3">
    <source>
        <dbReference type="Proteomes" id="UP000198211"/>
    </source>
</evidence>
<comment type="caution">
    <text evidence="2">The sequence shown here is derived from an EMBL/GenBank/DDBJ whole genome shotgun (WGS) entry which is preliminary data.</text>
</comment>
<feature type="non-terminal residue" evidence="2">
    <location>
        <position position="1"/>
    </location>
</feature>
<name>A0A225UMP5_9STRA</name>
<organism evidence="2 3">
    <name type="scientific">Phytophthora megakarya</name>
    <dbReference type="NCBI Taxonomy" id="4795"/>
    <lineage>
        <taxon>Eukaryota</taxon>
        <taxon>Sar</taxon>
        <taxon>Stramenopiles</taxon>
        <taxon>Oomycota</taxon>
        <taxon>Peronosporomycetes</taxon>
        <taxon>Peronosporales</taxon>
        <taxon>Peronosporaceae</taxon>
        <taxon>Phytophthora</taxon>
    </lineage>
</organism>
<gene>
    <name evidence="2" type="ORF">PHMEG_00036105</name>
</gene>
<dbReference type="Proteomes" id="UP000198211">
    <property type="component" value="Unassembled WGS sequence"/>
</dbReference>
<evidence type="ECO:0000256" key="1">
    <source>
        <dbReference type="SAM" id="MobiDB-lite"/>
    </source>
</evidence>
<protein>
    <submittedName>
        <fullName evidence="2">Uncharacterized protein</fullName>
    </submittedName>
</protein>
<dbReference type="OrthoDB" id="10394048at2759"/>
<reference evidence="3" key="1">
    <citation type="submission" date="2017-03" db="EMBL/GenBank/DDBJ databases">
        <title>Phytopthora megakarya and P. palmivora, two closely related causual agents of cacao black pod achieved similar genome size and gene model numbers by different mechanisms.</title>
        <authorList>
            <person name="Ali S."/>
            <person name="Shao J."/>
            <person name="Larry D.J."/>
            <person name="Kronmiller B."/>
            <person name="Shen D."/>
            <person name="Strem M.D."/>
            <person name="Melnick R.L."/>
            <person name="Guiltinan M.J."/>
            <person name="Tyler B.M."/>
            <person name="Meinhardt L.W."/>
            <person name="Bailey B.A."/>
        </authorList>
    </citation>
    <scope>NUCLEOTIDE SEQUENCE [LARGE SCALE GENOMIC DNA]</scope>
    <source>
        <strain evidence="3">zdho120</strain>
    </source>
</reference>
<accession>A0A225UMP5</accession>
<dbReference type="EMBL" id="NBNE01014706">
    <property type="protein sequence ID" value="OWY94228.1"/>
    <property type="molecule type" value="Genomic_DNA"/>
</dbReference>
<feature type="region of interest" description="Disordered" evidence="1">
    <location>
        <begin position="1"/>
        <end position="28"/>
    </location>
</feature>
<proteinExistence type="predicted"/>
<keyword evidence="3" id="KW-1185">Reference proteome</keyword>